<gene>
    <name evidence="9" type="ORF">VCUG_01972</name>
</gene>
<comment type="function">
    <text evidence="7">May be involved in the degradation of misfolded endoplasmic reticulum (ER) luminal proteins.</text>
</comment>
<evidence type="ECO:0000313" key="10">
    <source>
        <dbReference type="Proteomes" id="UP000011081"/>
    </source>
</evidence>
<dbReference type="HOGENOM" id="CLU_051898_0_0_1"/>
<accession>L2GSD5</accession>
<dbReference type="OrthoDB" id="1716531at2759"/>
<feature type="compositionally biased region" description="Basic and acidic residues" evidence="8">
    <location>
        <begin position="339"/>
        <end position="348"/>
    </location>
</feature>
<dbReference type="Proteomes" id="UP000011081">
    <property type="component" value="Unassembled WGS sequence"/>
</dbReference>
<evidence type="ECO:0000256" key="5">
    <source>
        <dbReference type="ARBA" id="ARBA00022989"/>
    </source>
</evidence>
<dbReference type="AlphaFoldDB" id="L2GSD5"/>
<keyword evidence="5 7" id="KW-1133">Transmembrane helix</keyword>
<dbReference type="STRING" id="948595.L2GSD5"/>
<dbReference type="Pfam" id="PF04511">
    <property type="entry name" value="DER1"/>
    <property type="match status" value="1"/>
</dbReference>
<dbReference type="InterPro" id="IPR007599">
    <property type="entry name" value="DER1"/>
</dbReference>
<dbReference type="GO" id="GO:0005789">
    <property type="term" value="C:endoplasmic reticulum membrane"/>
    <property type="evidence" value="ECO:0007669"/>
    <property type="project" value="UniProtKB-SubCell"/>
</dbReference>
<sequence>MIHSLFTQTMRTTPPLTKVMSLILVVLALLVHINIISPLSLTYSFYYVKKMQLWRLVTSFFYFGPFSVDVLLHVVFFFRYSKMLEESFMNASEYAYLLMFCSALIFVCANVFRRSLLGNMLSSAITYIWTRRNRTTQVQLLGCILFPAFFLPFVVPVFSFFSERKVPFDEVMGIIVGHVYFYLRFVVKKFGYEPLRTPNWLKRAFGEEIEEPETVNVPSVERLDILEEIAGGAVRKDDEVKNSEKSAEDRAPIRKNGVDDEKIDLCNAEQVNVNEEKTRNDQIDDEKDTHTALLEEAVNGAMSDELPDQKMGREAFTNELDDSEPNKEDEVDFFSVSSEENKHLEEVK</sequence>
<evidence type="ECO:0000256" key="6">
    <source>
        <dbReference type="ARBA" id="ARBA00023136"/>
    </source>
</evidence>
<comment type="subcellular location">
    <subcellularLocation>
        <location evidence="1 7">Endoplasmic reticulum membrane</location>
        <topology evidence="1 7">Multi-pass membrane protein</topology>
    </subcellularLocation>
</comment>
<evidence type="ECO:0000256" key="7">
    <source>
        <dbReference type="RuleBase" id="RU363059"/>
    </source>
</evidence>
<feature type="region of interest" description="Disordered" evidence="8">
    <location>
        <begin position="299"/>
        <end position="348"/>
    </location>
</feature>
<dbReference type="InParanoid" id="L2GSD5"/>
<feature type="transmembrane region" description="Helical" evidence="7">
    <location>
        <begin position="60"/>
        <end position="78"/>
    </location>
</feature>
<feature type="transmembrane region" description="Helical" evidence="7">
    <location>
        <begin position="94"/>
        <end position="112"/>
    </location>
</feature>
<dbReference type="SUPFAM" id="SSF144091">
    <property type="entry name" value="Rhomboid-like"/>
    <property type="match status" value="1"/>
</dbReference>
<dbReference type="GeneID" id="19879841"/>
<feature type="transmembrane region" description="Helical" evidence="7">
    <location>
        <begin position="138"/>
        <end position="159"/>
    </location>
</feature>
<dbReference type="PANTHER" id="PTHR11009">
    <property type="entry name" value="DER1-LIKE PROTEIN, DERLIN"/>
    <property type="match status" value="1"/>
</dbReference>
<evidence type="ECO:0000256" key="4">
    <source>
        <dbReference type="ARBA" id="ARBA00022824"/>
    </source>
</evidence>
<dbReference type="FunCoup" id="L2GSD5">
    <property type="interactions" value="79"/>
</dbReference>
<evidence type="ECO:0000313" key="9">
    <source>
        <dbReference type="EMBL" id="ELA46539.1"/>
    </source>
</evidence>
<dbReference type="GO" id="GO:0006950">
    <property type="term" value="P:response to stress"/>
    <property type="evidence" value="ECO:0007669"/>
    <property type="project" value="UniProtKB-ARBA"/>
</dbReference>
<keyword evidence="6 7" id="KW-0472">Membrane</keyword>
<keyword evidence="3 7" id="KW-0812">Transmembrane</keyword>
<feature type="transmembrane region" description="Helical" evidence="7">
    <location>
        <begin position="171"/>
        <end position="187"/>
    </location>
</feature>
<keyword evidence="4 7" id="KW-0256">Endoplasmic reticulum</keyword>
<comment type="similarity">
    <text evidence="2 7">Belongs to the derlin family.</text>
</comment>
<dbReference type="EMBL" id="GL877441">
    <property type="protein sequence ID" value="ELA46539.1"/>
    <property type="molecule type" value="Genomic_DNA"/>
</dbReference>
<reference evidence="10" key="1">
    <citation type="submission" date="2011-03" db="EMBL/GenBank/DDBJ databases">
        <title>The genome sequence of Vavraia culicis strain floridensis.</title>
        <authorList>
            <consortium name="The Broad Institute Genome Sequencing Platform"/>
            <person name="Cuomo C."/>
            <person name="Becnel J."/>
            <person name="Sanscrainte N."/>
            <person name="Young S.K."/>
            <person name="Zeng Q."/>
            <person name="Gargeya S."/>
            <person name="Fitzgerald M."/>
            <person name="Haas B."/>
            <person name="Abouelleil A."/>
            <person name="Alvarado L."/>
            <person name="Arachchi H.M."/>
            <person name="Berlin A."/>
            <person name="Chapman S.B."/>
            <person name="Gearin G."/>
            <person name="Goldberg J."/>
            <person name="Griggs A."/>
            <person name="Gujja S."/>
            <person name="Hansen M."/>
            <person name="Heiman D."/>
            <person name="Howarth C."/>
            <person name="Larimer J."/>
            <person name="Lui A."/>
            <person name="MacDonald P.J.P."/>
            <person name="McCowen C."/>
            <person name="Montmayeur A."/>
            <person name="Murphy C."/>
            <person name="Neiman D."/>
            <person name="Pearson M."/>
            <person name="Priest M."/>
            <person name="Roberts A."/>
            <person name="Saif S."/>
            <person name="Shea T."/>
            <person name="Sisk P."/>
            <person name="Stolte C."/>
            <person name="Sykes S."/>
            <person name="Wortman J."/>
            <person name="Nusbaum C."/>
            <person name="Birren B."/>
        </authorList>
    </citation>
    <scope>NUCLEOTIDE SEQUENCE [LARGE SCALE GENOMIC DNA]</scope>
    <source>
        <strain evidence="10">floridensis</strain>
    </source>
</reference>
<protein>
    <recommendedName>
        <fullName evidence="7">Derlin</fullName>
    </recommendedName>
</protein>
<feature type="region of interest" description="Disordered" evidence="8">
    <location>
        <begin position="236"/>
        <end position="258"/>
    </location>
</feature>
<dbReference type="InterPro" id="IPR035952">
    <property type="entry name" value="Rhomboid-like_sf"/>
</dbReference>
<feature type="transmembrane region" description="Helical" evidence="7">
    <location>
        <begin position="20"/>
        <end position="48"/>
    </location>
</feature>
<evidence type="ECO:0000256" key="8">
    <source>
        <dbReference type="SAM" id="MobiDB-lite"/>
    </source>
</evidence>
<keyword evidence="10" id="KW-1185">Reference proteome</keyword>
<organism evidence="9 10">
    <name type="scientific">Vavraia culicis (isolate floridensis)</name>
    <name type="common">Microsporidian parasite</name>
    <dbReference type="NCBI Taxonomy" id="948595"/>
    <lineage>
        <taxon>Eukaryota</taxon>
        <taxon>Fungi</taxon>
        <taxon>Fungi incertae sedis</taxon>
        <taxon>Microsporidia</taxon>
        <taxon>Pleistophoridae</taxon>
        <taxon>Vavraia</taxon>
    </lineage>
</organism>
<dbReference type="RefSeq" id="XP_008074987.1">
    <property type="nucleotide sequence ID" value="XM_008076796.1"/>
</dbReference>
<name>L2GSD5_VAVCU</name>
<evidence type="ECO:0000256" key="2">
    <source>
        <dbReference type="ARBA" id="ARBA00008917"/>
    </source>
</evidence>
<feature type="compositionally biased region" description="Acidic residues" evidence="8">
    <location>
        <begin position="319"/>
        <end position="332"/>
    </location>
</feature>
<evidence type="ECO:0000256" key="1">
    <source>
        <dbReference type="ARBA" id="ARBA00004477"/>
    </source>
</evidence>
<evidence type="ECO:0000256" key="3">
    <source>
        <dbReference type="ARBA" id="ARBA00022692"/>
    </source>
</evidence>
<proteinExistence type="inferred from homology"/>
<dbReference type="VEuPathDB" id="MicrosporidiaDB:VCUG_01972"/>